<keyword evidence="3" id="KW-1133">Transmembrane helix</keyword>
<feature type="transmembrane region" description="Helical" evidence="3">
    <location>
        <begin position="327"/>
        <end position="348"/>
    </location>
</feature>
<keyword evidence="3" id="KW-0472">Membrane</keyword>
<dbReference type="EMBL" id="NMUH01003037">
    <property type="protein sequence ID" value="MQM03453.1"/>
    <property type="molecule type" value="Genomic_DNA"/>
</dbReference>
<reference evidence="5" key="1">
    <citation type="submission" date="2017-07" db="EMBL/GenBank/DDBJ databases">
        <title>Taro Niue Genome Assembly and Annotation.</title>
        <authorList>
            <person name="Atibalentja N."/>
            <person name="Keating K."/>
            <person name="Fields C.J."/>
        </authorList>
    </citation>
    <scope>NUCLEOTIDE SEQUENCE</scope>
    <source>
        <strain evidence="5">Niue_2</strain>
        <tissue evidence="5">Leaf</tissue>
    </source>
</reference>
<protein>
    <recommendedName>
        <fullName evidence="4">AMP-dependent synthetase/ligase domain-containing protein</fullName>
    </recommendedName>
</protein>
<sequence>MCTALTISEALDQEATTRPGRVISFPNGQQLTLAILQVLLEDIACGLLTFGIQHGDFVAIVSDNTIEWLVLTLAVIRCRSVAVPLRLARSSQEEFEFFLSFYENKLLLTGPGGNYAAAARAAAHRNVPHAVASIDFASNHAKVSFLNSPLRDDPAAAVPADVVNQPWDQAFVLHNPGTMRTGYIGSLTQKQLASCTDSLNLLRDLGSSFADPNQNLLIKALYDAVLVASAGVPCSTTATKAAPTTASLTVGANASDGDGDESDLKLKDVLSFSASAFIALSSTLLHKYGPEAVAHKASMPLLFIYGAVTSALVGQVLKVLVGRFHGLFKVAAILFFYAGASALALGVLPPGYSHAAFLLTLGAGVASIFLLLNRAVHKSLPSRSCTATGSPS</sequence>
<dbReference type="Gene3D" id="3.40.50.12780">
    <property type="entry name" value="N-terminal domain of ligase-like"/>
    <property type="match status" value="1"/>
</dbReference>
<dbReference type="AlphaFoldDB" id="A0A843VWV5"/>
<dbReference type="SUPFAM" id="SSF56801">
    <property type="entry name" value="Acetyl-CoA synthetase-like"/>
    <property type="match status" value="1"/>
</dbReference>
<feature type="transmembrane region" description="Helical" evidence="3">
    <location>
        <begin position="301"/>
        <end position="320"/>
    </location>
</feature>
<dbReference type="GO" id="GO:0006631">
    <property type="term" value="P:fatty acid metabolic process"/>
    <property type="evidence" value="ECO:0007669"/>
    <property type="project" value="TreeGrafter"/>
</dbReference>
<comment type="similarity">
    <text evidence="1">Belongs to the ATP-dependent AMP-binding enzyme family.</text>
</comment>
<feature type="transmembrane region" description="Helical" evidence="3">
    <location>
        <begin position="354"/>
        <end position="373"/>
    </location>
</feature>
<evidence type="ECO:0000313" key="6">
    <source>
        <dbReference type="Proteomes" id="UP000652761"/>
    </source>
</evidence>
<organism evidence="5 6">
    <name type="scientific">Colocasia esculenta</name>
    <name type="common">Wild taro</name>
    <name type="synonym">Arum esculentum</name>
    <dbReference type="NCBI Taxonomy" id="4460"/>
    <lineage>
        <taxon>Eukaryota</taxon>
        <taxon>Viridiplantae</taxon>
        <taxon>Streptophyta</taxon>
        <taxon>Embryophyta</taxon>
        <taxon>Tracheophyta</taxon>
        <taxon>Spermatophyta</taxon>
        <taxon>Magnoliopsida</taxon>
        <taxon>Liliopsida</taxon>
        <taxon>Araceae</taxon>
        <taxon>Aroideae</taxon>
        <taxon>Colocasieae</taxon>
        <taxon>Colocasia</taxon>
    </lineage>
</organism>
<proteinExistence type="inferred from homology"/>
<evidence type="ECO:0000256" key="3">
    <source>
        <dbReference type="SAM" id="Phobius"/>
    </source>
</evidence>
<keyword evidence="6" id="KW-1185">Reference proteome</keyword>
<name>A0A843VWV5_COLES</name>
<dbReference type="GO" id="GO:0031956">
    <property type="term" value="F:medium-chain fatty acid-CoA ligase activity"/>
    <property type="evidence" value="ECO:0007669"/>
    <property type="project" value="TreeGrafter"/>
</dbReference>
<evidence type="ECO:0000256" key="1">
    <source>
        <dbReference type="ARBA" id="ARBA00006432"/>
    </source>
</evidence>
<dbReference type="Proteomes" id="UP000652761">
    <property type="component" value="Unassembled WGS sequence"/>
</dbReference>
<dbReference type="InterPro" id="IPR000873">
    <property type="entry name" value="AMP-dep_synth/lig_dom"/>
</dbReference>
<evidence type="ECO:0000313" key="5">
    <source>
        <dbReference type="EMBL" id="MQM03453.1"/>
    </source>
</evidence>
<gene>
    <name evidence="5" type="ORF">Taro_036238</name>
</gene>
<accession>A0A843VWV5</accession>
<feature type="domain" description="AMP-dependent synthetase/ligase" evidence="4">
    <location>
        <begin position="12"/>
        <end position="173"/>
    </location>
</feature>
<evidence type="ECO:0000256" key="2">
    <source>
        <dbReference type="ARBA" id="ARBA00022598"/>
    </source>
</evidence>
<dbReference type="PANTHER" id="PTHR43201:SF5">
    <property type="entry name" value="MEDIUM-CHAIN ACYL-COA LIGASE ACSF2, MITOCHONDRIAL"/>
    <property type="match status" value="1"/>
</dbReference>
<keyword evidence="2" id="KW-0436">Ligase</keyword>
<dbReference type="InterPro" id="IPR042099">
    <property type="entry name" value="ANL_N_sf"/>
</dbReference>
<comment type="caution">
    <text evidence="5">The sequence shown here is derived from an EMBL/GenBank/DDBJ whole genome shotgun (WGS) entry which is preliminary data.</text>
</comment>
<keyword evidence="3" id="KW-0812">Transmembrane</keyword>
<dbReference type="Pfam" id="PF00501">
    <property type="entry name" value="AMP-binding"/>
    <property type="match status" value="1"/>
</dbReference>
<dbReference type="PANTHER" id="PTHR43201">
    <property type="entry name" value="ACYL-COA SYNTHETASE"/>
    <property type="match status" value="1"/>
</dbReference>
<evidence type="ECO:0000259" key="4">
    <source>
        <dbReference type="Pfam" id="PF00501"/>
    </source>
</evidence>